<reference evidence="2" key="1">
    <citation type="submission" date="2020-03" db="EMBL/GenBank/DDBJ databases">
        <title>The deep terrestrial virosphere.</title>
        <authorList>
            <person name="Holmfeldt K."/>
            <person name="Nilsson E."/>
            <person name="Simone D."/>
            <person name="Lopez-Fernandez M."/>
            <person name="Wu X."/>
            <person name="de Brujin I."/>
            <person name="Lundin D."/>
            <person name="Andersson A."/>
            <person name="Bertilsson S."/>
            <person name="Dopson M."/>
        </authorList>
    </citation>
    <scope>NUCLEOTIDE SEQUENCE</scope>
    <source>
        <strain evidence="1">MM415A02829</strain>
        <strain evidence="2">MM415B02376</strain>
    </source>
</reference>
<organism evidence="2">
    <name type="scientific">viral metagenome</name>
    <dbReference type="NCBI Taxonomy" id="1070528"/>
    <lineage>
        <taxon>unclassified sequences</taxon>
        <taxon>metagenomes</taxon>
        <taxon>organismal metagenomes</taxon>
    </lineage>
</organism>
<evidence type="ECO:0000313" key="1">
    <source>
        <dbReference type="EMBL" id="QJA72257.1"/>
    </source>
</evidence>
<dbReference type="EMBL" id="MT142912">
    <property type="protein sequence ID" value="QJA90437.1"/>
    <property type="molecule type" value="Genomic_DNA"/>
</dbReference>
<evidence type="ECO:0000313" key="2">
    <source>
        <dbReference type="EMBL" id="QJA90437.1"/>
    </source>
</evidence>
<sequence length="82" mass="9324">MSTKAIPVKDHPSWYDSQRGFTYYEHRVYRAGQDNTLVDLDLEEGDTVPGDSAFEIVSATIRVDPKTGDRLAFVVGVDERYR</sequence>
<gene>
    <name evidence="1" type="ORF">MM415A02829_0006</name>
    <name evidence="2" type="ORF">MM415B02376_0011</name>
</gene>
<dbReference type="EMBL" id="MT141936">
    <property type="protein sequence ID" value="QJA72257.1"/>
    <property type="molecule type" value="Genomic_DNA"/>
</dbReference>
<proteinExistence type="predicted"/>
<accession>A0A6M3L681</accession>
<dbReference type="AlphaFoldDB" id="A0A6M3L681"/>
<name>A0A6M3L681_9ZZZZ</name>
<protein>
    <submittedName>
        <fullName evidence="2">Uncharacterized protein</fullName>
    </submittedName>
</protein>